<evidence type="ECO:0000313" key="2">
    <source>
        <dbReference type="EMBL" id="MFD2421181.1"/>
    </source>
</evidence>
<accession>A0ABW5G4T0</accession>
<dbReference type="RefSeq" id="WP_378269624.1">
    <property type="nucleotide sequence ID" value="NZ_JBHUKR010000021.1"/>
</dbReference>
<evidence type="ECO:0000256" key="1">
    <source>
        <dbReference type="SAM" id="Phobius"/>
    </source>
</evidence>
<organism evidence="2 3">
    <name type="scientific">Amycolatopsis pigmentata</name>
    <dbReference type="NCBI Taxonomy" id="450801"/>
    <lineage>
        <taxon>Bacteria</taxon>
        <taxon>Bacillati</taxon>
        <taxon>Actinomycetota</taxon>
        <taxon>Actinomycetes</taxon>
        <taxon>Pseudonocardiales</taxon>
        <taxon>Pseudonocardiaceae</taxon>
        <taxon>Amycolatopsis</taxon>
    </lineage>
</organism>
<reference evidence="3" key="1">
    <citation type="journal article" date="2019" name="Int. J. Syst. Evol. Microbiol.">
        <title>The Global Catalogue of Microorganisms (GCM) 10K type strain sequencing project: providing services to taxonomists for standard genome sequencing and annotation.</title>
        <authorList>
            <consortium name="The Broad Institute Genomics Platform"/>
            <consortium name="The Broad Institute Genome Sequencing Center for Infectious Disease"/>
            <person name="Wu L."/>
            <person name="Ma J."/>
        </authorList>
    </citation>
    <scope>NUCLEOTIDE SEQUENCE [LARGE SCALE GENOMIC DNA]</scope>
    <source>
        <strain evidence="3">CGMCC 4.7645</strain>
    </source>
</reference>
<evidence type="ECO:0000313" key="3">
    <source>
        <dbReference type="Proteomes" id="UP001597417"/>
    </source>
</evidence>
<gene>
    <name evidence="2" type="ORF">ACFSXZ_33110</name>
</gene>
<proteinExistence type="predicted"/>
<name>A0ABW5G4T0_9PSEU</name>
<comment type="caution">
    <text evidence="2">The sequence shown here is derived from an EMBL/GenBank/DDBJ whole genome shotgun (WGS) entry which is preliminary data.</text>
</comment>
<keyword evidence="1" id="KW-1133">Transmembrane helix</keyword>
<keyword evidence="3" id="KW-1185">Reference proteome</keyword>
<feature type="transmembrane region" description="Helical" evidence="1">
    <location>
        <begin position="61"/>
        <end position="82"/>
    </location>
</feature>
<dbReference type="EMBL" id="JBHUKR010000021">
    <property type="protein sequence ID" value="MFD2421181.1"/>
    <property type="molecule type" value="Genomic_DNA"/>
</dbReference>
<protein>
    <submittedName>
        <fullName evidence="2">Uncharacterized protein</fullName>
    </submittedName>
</protein>
<feature type="transmembrane region" description="Helical" evidence="1">
    <location>
        <begin position="94"/>
        <end position="115"/>
    </location>
</feature>
<keyword evidence="1" id="KW-0812">Transmembrane</keyword>
<sequence>MGFSPKLISWREWVGLGAGLVAVAALFLPWTTLSTTRPDVEEALRALPADDVARDAWTTGFLAWFPSILLLLTGIVVVLFGQNRTARISGLPQLWLIAAAVAVVLLVFGSLTIGHEFDENTLGLLNEGGISTSAGIGRYLAVAGGAVSLVVAILDARSLRRRGTRPKRS</sequence>
<dbReference type="Proteomes" id="UP001597417">
    <property type="component" value="Unassembled WGS sequence"/>
</dbReference>
<keyword evidence="1" id="KW-0472">Membrane</keyword>
<feature type="transmembrane region" description="Helical" evidence="1">
    <location>
        <begin position="135"/>
        <end position="156"/>
    </location>
</feature>
<feature type="transmembrane region" description="Helical" evidence="1">
    <location>
        <begin position="12"/>
        <end position="30"/>
    </location>
</feature>